<dbReference type="EMBL" id="JAINVV010000014">
    <property type="protein sequence ID" value="MBY8826093.1"/>
    <property type="molecule type" value="Genomic_DNA"/>
</dbReference>
<sequence>MRFTLDDKSWLDGPVETGAELVACCRALAGKDVAGGDDWNAGALALANWIMTAPGQAALLSRSLSNPFAMGEAIELLLCCTAPTALMATLLERIEKVSGGAVVAAHFDQVIPVPAEIDEAIAEIEADAAAVLAPSAETAPLGAHLCSGRLGDQLPSGPLFHAVSDSRSANDFLLTGMGFAFRLDVPAAVSMRDALDAGIRACRGAHADAVVSGKA</sequence>
<dbReference type="RefSeq" id="WP_222993399.1">
    <property type="nucleotide sequence ID" value="NZ_JAINVV010000014.1"/>
</dbReference>
<dbReference type="Proteomes" id="UP000706039">
    <property type="component" value="Unassembled WGS sequence"/>
</dbReference>
<comment type="caution">
    <text evidence="1">The sequence shown here is derived from an EMBL/GenBank/DDBJ whole genome shotgun (WGS) entry which is preliminary data.</text>
</comment>
<proteinExistence type="predicted"/>
<accession>A0ABS7PXR2</accession>
<organism evidence="1 2">
    <name type="scientific">Sphingomonas colocasiae</name>
    <dbReference type="NCBI Taxonomy" id="1848973"/>
    <lineage>
        <taxon>Bacteria</taxon>
        <taxon>Pseudomonadati</taxon>
        <taxon>Pseudomonadota</taxon>
        <taxon>Alphaproteobacteria</taxon>
        <taxon>Sphingomonadales</taxon>
        <taxon>Sphingomonadaceae</taxon>
        <taxon>Sphingomonas</taxon>
    </lineage>
</organism>
<evidence type="ECO:0000313" key="2">
    <source>
        <dbReference type="Proteomes" id="UP000706039"/>
    </source>
</evidence>
<gene>
    <name evidence="1" type="ORF">K7G82_27580</name>
</gene>
<protein>
    <submittedName>
        <fullName evidence="1">Uncharacterized protein</fullName>
    </submittedName>
</protein>
<reference evidence="1 2" key="1">
    <citation type="submission" date="2021-08" db="EMBL/GenBank/DDBJ databases">
        <authorList>
            <person name="Tuo L."/>
        </authorList>
    </citation>
    <scope>NUCLEOTIDE SEQUENCE [LARGE SCALE GENOMIC DNA]</scope>
    <source>
        <strain evidence="1 2">JCM 31229</strain>
    </source>
</reference>
<keyword evidence="2" id="KW-1185">Reference proteome</keyword>
<evidence type="ECO:0000313" key="1">
    <source>
        <dbReference type="EMBL" id="MBY8826093.1"/>
    </source>
</evidence>
<name>A0ABS7PXR2_9SPHN</name>